<dbReference type="Pfam" id="PF01665">
    <property type="entry name" value="Rota_NSP3"/>
    <property type="match status" value="1"/>
</dbReference>
<comment type="similarity">
    <text evidence="4">Belongs to the rotavirus A NSP3 protein family.</text>
</comment>
<feature type="coiled-coil region" evidence="4">
    <location>
        <begin position="178"/>
        <end position="249"/>
    </location>
</feature>
<keyword evidence="3 4" id="KW-1035">Host cytoplasm</keyword>
<evidence type="ECO:0000256" key="1">
    <source>
        <dbReference type="ARBA" id="ARBA00022845"/>
    </source>
</evidence>
<keyword evidence="4" id="KW-0175">Coiled coil</keyword>
<organism evidence="5">
    <name type="scientific">Rotavirus A</name>
    <dbReference type="NCBI Taxonomy" id="28875"/>
    <lineage>
        <taxon>Viruses</taxon>
        <taxon>Riboviria</taxon>
        <taxon>Orthornavirae</taxon>
        <taxon>Duplornaviricota</taxon>
        <taxon>Resentoviricetes</taxon>
        <taxon>Reovirales</taxon>
        <taxon>Sedoreoviridae</taxon>
        <taxon>Rotavirus</taxon>
        <taxon>Rotavirus alphagastroenteritidis</taxon>
    </lineage>
</organism>
<dbReference type="InterPro" id="IPR036082">
    <property type="entry name" value="NSP3_sf"/>
</dbReference>
<comment type="function">
    <text evidence="4">Plays an important role in stimulating the translation of viral mRNAs. These mRNAs are capped but not polyadenylated, instead terminating in a conserved sequence 'GACC' at the 3' that is recognized by NSP3, which competes with host PABPC1 for EIF4G1 binding. The interaction between NSP3 and host EIF4G1 stabilizes the EIF4E-EIF4G1 interaction, thereby facilitating the initiation of capped mRNA translation.</text>
</comment>
<dbReference type="GO" id="GO:0030430">
    <property type="term" value="C:host cell cytoplasm"/>
    <property type="evidence" value="ECO:0007669"/>
    <property type="project" value="UniProtKB-SubCell"/>
</dbReference>
<keyword evidence="4" id="KW-0945">Host-virus interaction</keyword>
<dbReference type="InterPro" id="IPR002873">
    <property type="entry name" value="Rotavirus_NSP3"/>
</dbReference>
<dbReference type="SUPFAM" id="SSF69903">
    <property type="entry name" value="NSP3 homodimer"/>
    <property type="match status" value="1"/>
</dbReference>
<dbReference type="EMBL" id="KX814939">
    <property type="protein sequence ID" value="ARB49221.1"/>
    <property type="molecule type" value="Genomic_RNA"/>
</dbReference>
<comment type="subunit">
    <text evidence="4">Homodimer. Interacts (via the coiled-coil region) with host ZC3H7B (via LD motif). Interacts with host EIF4G1.</text>
</comment>
<proteinExistence type="inferred from homology"/>
<evidence type="ECO:0000256" key="3">
    <source>
        <dbReference type="ARBA" id="ARBA00023200"/>
    </source>
</evidence>
<dbReference type="InterPro" id="IPR042519">
    <property type="entry name" value="NSP3_N_rotavirus"/>
</dbReference>
<feature type="region of interest" description="RNA-binding" evidence="4">
    <location>
        <begin position="1"/>
        <end position="149"/>
    </location>
</feature>
<reference evidence="5" key="1">
    <citation type="journal article" date="2017" name="J. Virol.">
        <title>Evidence of Group A rotavirus infection in bats, China.</title>
        <authorList>
            <person name="He B."/>
            <person name="Wu J."/>
            <person name="Tu C."/>
        </authorList>
    </citation>
    <scope>NUCLEOTIDE SEQUENCE</scope>
    <source>
        <strain evidence="5">RVA/Bat-wt/CHN/GLRL1/2005/G33P[48]</strain>
    </source>
</reference>
<dbReference type="SUPFAM" id="SSF58030">
    <property type="entry name" value="Rotavirus nonstructural proteins"/>
    <property type="match status" value="1"/>
</dbReference>
<dbReference type="Gene3D" id="1.20.5.970">
    <property type="entry name" value="Nonstructural RNA-binding protein"/>
    <property type="match status" value="1"/>
</dbReference>
<feature type="region of interest" description="Interaction with host ZC3H7B" evidence="4">
    <location>
        <begin position="182"/>
        <end position="246"/>
    </location>
</feature>
<dbReference type="CDD" id="cd20714">
    <property type="entry name" value="NSP3_rotavirus"/>
    <property type="match status" value="1"/>
</dbReference>
<dbReference type="GO" id="GO:0003723">
    <property type="term" value="F:RNA binding"/>
    <property type="evidence" value="ECO:0007669"/>
    <property type="project" value="UniProtKB-UniRule"/>
</dbReference>
<evidence type="ECO:0000256" key="4">
    <source>
        <dbReference type="HAMAP-Rule" id="MF_04094"/>
    </source>
</evidence>
<protein>
    <recommendedName>
        <fullName evidence="4">Non-structural protein 3</fullName>
        <shortName evidence="4">NSP3</shortName>
    </recommendedName>
    <alternativeName>
        <fullName evidence="4">NCVP4</fullName>
    </alternativeName>
    <alternativeName>
        <fullName evidence="4">Non-structural RNA-binding protein 34</fullName>
        <shortName evidence="4">NS34</shortName>
    </alternativeName>
</protein>
<comment type="subcellular location">
    <subcellularLocation>
        <location evidence="4">Host cytoplasm</location>
    </subcellularLocation>
</comment>
<keyword evidence="2 4" id="KW-0694">RNA-binding</keyword>
<feature type="region of interest" description="Interaction with host EIF4G1" evidence="4">
    <location>
        <begin position="220"/>
        <end position="325"/>
    </location>
</feature>
<evidence type="ECO:0000313" key="5">
    <source>
        <dbReference type="EMBL" id="ARB49221.1"/>
    </source>
</evidence>
<dbReference type="Gene3D" id="3.30.70.1610">
    <property type="match status" value="1"/>
</dbReference>
<name>A0A1V0FU00_9REOV</name>
<keyword evidence="1 4" id="KW-0810">Translation regulation</keyword>
<dbReference type="Gene3D" id="6.10.280.20">
    <property type="entry name" value="Rotavirus non-structural protein NSP3, N-terminal domain"/>
    <property type="match status" value="1"/>
</dbReference>
<comment type="caution">
    <text evidence="4">Lacks conserved residue(s) required for the propagation of feature annotation.</text>
</comment>
<accession>A0A1V0FU00</accession>
<sequence length="325" mass="37079">MLKMESTQLVANSIINSSFEAAVVAATSTFELMGVEYDYNEVYTRVKSKFDYVLDDTGVKNNLIGKAYTVDMALNGKIGSAMRNRNWMESTQTVSRLDADVNKLRMLLSSKGIDQKMRVLNACFKVKRIPAKSSSIISMTNLGREKLLRNELEIDDSLIPSDTQSPSAHMSTQTMEIDNIDYQAEFEKLKTKFEKFKHHVKEKYDGWLEKAKKTNETMKSLQAIVRQQQETIFAMQIESHKREQNVMLKLQDLKRELQQNFDFAEGDGEVLNEVVECVSSCNEIDIDLFLSDVRDTILHTGQGYARTVTMLKVLATQCNLDVSYE</sequence>
<dbReference type="HAMAP" id="MF_04094">
    <property type="entry name" value="ROTA_A_NSP3"/>
    <property type="match status" value="1"/>
</dbReference>
<evidence type="ECO:0000256" key="2">
    <source>
        <dbReference type="ARBA" id="ARBA00022884"/>
    </source>
</evidence>